<dbReference type="EMBL" id="JAUIRO010000004">
    <property type="protein sequence ID" value="KAK0717468.1"/>
    <property type="molecule type" value="Genomic_DNA"/>
</dbReference>
<reference evidence="3" key="1">
    <citation type="submission" date="2023-06" db="EMBL/GenBank/DDBJ databases">
        <title>Genome-scale phylogeny and comparative genomics of the fungal order Sordariales.</title>
        <authorList>
            <consortium name="Lawrence Berkeley National Laboratory"/>
            <person name="Hensen N."/>
            <person name="Bonometti L."/>
            <person name="Westerberg I."/>
            <person name="Brannstrom I.O."/>
            <person name="Guillou S."/>
            <person name="Cros-Aarteil S."/>
            <person name="Calhoun S."/>
            <person name="Haridas S."/>
            <person name="Kuo A."/>
            <person name="Mondo S."/>
            <person name="Pangilinan J."/>
            <person name="Riley R."/>
            <person name="LaButti K."/>
            <person name="Andreopoulos B."/>
            <person name="Lipzen A."/>
            <person name="Chen C."/>
            <person name="Yanf M."/>
            <person name="Daum C."/>
            <person name="Ng V."/>
            <person name="Clum A."/>
            <person name="Steindorff A."/>
            <person name="Ohm R."/>
            <person name="Martin F."/>
            <person name="Silar P."/>
            <person name="Natvig D."/>
            <person name="Lalanne C."/>
            <person name="Gautier V."/>
            <person name="Ament-velasquez S.L."/>
            <person name="Kruys A."/>
            <person name="Hutchinson M.I."/>
            <person name="Powell A.J."/>
            <person name="Barry K."/>
            <person name="Miller A.N."/>
            <person name="Grigoriev I.V."/>
            <person name="Debuchy R."/>
            <person name="Gladieux P."/>
            <person name="Thoren M.H."/>
            <person name="Johannesson H."/>
        </authorList>
    </citation>
    <scope>NUCLEOTIDE SEQUENCE</scope>
    <source>
        <strain evidence="3">SMH2392-1A</strain>
    </source>
</reference>
<dbReference type="Gene3D" id="2.170.270.10">
    <property type="entry name" value="SET domain"/>
    <property type="match status" value="1"/>
</dbReference>
<gene>
    <name evidence="3" type="ORF">B0T26DRAFT_644783</name>
</gene>
<dbReference type="AlphaFoldDB" id="A0AA40DZS6"/>
<keyword evidence="1" id="KW-0732">Signal</keyword>
<dbReference type="GeneID" id="85320928"/>
<comment type="caution">
    <text evidence="3">The sequence shown here is derived from an EMBL/GenBank/DDBJ whole genome shotgun (WGS) entry which is preliminary data.</text>
</comment>
<keyword evidence="4" id="KW-1185">Reference proteome</keyword>
<dbReference type="InterPro" id="IPR001214">
    <property type="entry name" value="SET_dom"/>
</dbReference>
<dbReference type="PANTHER" id="PTHR47332">
    <property type="entry name" value="SET DOMAIN-CONTAINING PROTEIN 5"/>
    <property type="match status" value="1"/>
</dbReference>
<dbReference type="Proteomes" id="UP001172101">
    <property type="component" value="Unassembled WGS sequence"/>
</dbReference>
<dbReference type="InterPro" id="IPR046341">
    <property type="entry name" value="SET_dom_sf"/>
</dbReference>
<proteinExistence type="predicted"/>
<feature type="domain" description="SET" evidence="2">
    <location>
        <begin position="147"/>
        <end position="299"/>
    </location>
</feature>
<sequence length="454" mass="50212">MAWGRVSLVRALVLGLLAQVAIAEVDADTQAKADAPPAGGSAEGLAFEPIEKPEIFADNATAPTTTSSAATPGKTAPVEGWWESKICSGEYCVFTNRHVGRGRGIVMVTTLEDFQKVKQAESHLNKAENKYSENPAPFHEVEVMHKGLGLAANKTIRRGKPLMSWGPALMVHKDVLDVMRKPERVRLLETAVAYLPDATRAAFDRQRAGGPKGDERRSVEQILRSAPFEIDLGFGQWKNTQGGEEEDQKHSRHIANYPETAVLQHDCRPNVAHYIDSSMAMHAVVARRTQPGEELTITYVDPLDPRPKRQSWVKRHRGYGTPCGCDACTKKSRVAELEASDARVAELQELRVKLRNHESVVSLDEIAHFLDLLDKERLHVKMAEAYELAAVNYNYLGEDKKAKKYADLSVQAGMIEGGSDSNDVVAMRVMASDVKGHYSYQYTLKRQGKVPKSS</sequence>
<feature type="chain" id="PRO_5041439364" description="SET domain-containing protein" evidence="1">
    <location>
        <begin position="24"/>
        <end position="454"/>
    </location>
</feature>
<dbReference type="InterPro" id="IPR053185">
    <property type="entry name" value="SET_domain_protein"/>
</dbReference>
<dbReference type="RefSeq" id="XP_060296261.1">
    <property type="nucleotide sequence ID" value="XM_060437658.1"/>
</dbReference>
<dbReference type="SUPFAM" id="SSF82199">
    <property type="entry name" value="SET domain"/>
    <property type="match status" value="1"/>
</dbReference>
<feature type="signal peptide" evidence="1">
    <location>
        <begin position="1"/>
        <end position="23"/>
    </location>
</feature>
<dbReference type="Pfam" id="PF00856">
    <property type="entry name" value="SET"/>
    <property type="match status" value="1"/>
</dbReference>
<evidence type="ECO:0000313" key="3">
    <source>
        <dbReference type="EMBL" id="KAK0717468.1"/>
    </source>
</evidence>
<organism evidence="3 4">
    <name type="scientific">Lasiosphaeria miniovina</name>
    <dbReference type="NCBI Taxonomy" id="1954250"/>
    <lineage>
        <taxon>Eukaryota</taxon>
        <taxon>Fungi</taxon>
        <taxon>Dikarya</taxon>
        <taxon>Ascomycota</taxon>
        <taxon>Pezizomycotina</taxon>
        <taxon>Sordariomycetes</taxon>
        <taxon>Sordariomycetidae</taxon>
        <taxon>Sordariales</taxon>
        <taxon>Lasiosphaeriaceae</taxon>
        <taxon>Lasiosphaeria</taxon>
    </lineage>
</organism>
<dbReference type="CDD" id="cd20071">
    <property type="entry name" value="SET_SMYD"/>
    <property type="match status" value="1"/>
</dbReference>
<name>A0AA40DZS6_9PEZI</name>
<accession>A0AA40DZS6</accession>
<evidence type="ECO:0000313" key="4">
    <source>
        <dbReference type="Proteomes" id="UP001172101"/>
    </source>
</evidence>
<protein>
    <recommendedName>
        <fullName evidence="2">SET domain-containing protein</fullName>
    </recommendedName>
</protein>
<evidence type="ECO:0000256" key="1">
    <source>
        <dbReference type="SAM" id="SignalP"/>
    </source>
</evidence>
<evidence type="ECO:0000259" key="2">
    <source>
        <dbReference type="Pfam" id="PF00856"/>
    </source>
</evidence>
<dbReference type="PANTHER" id="PTHR47332:SF6">
    <property type="entry name" value="SET DOMAIN-CONTAINING PROTEIN"/>
    <property type="match status" value="1"/>
</dbReference>